<sequence length="586" mass="65496">MCAGLSGLPALVKAAPSNPSVQRRLAAQSELFKEQWNADMQASPETATGYGDYRYNNRLNDYSLKGAQQHNNVDTFYRAKLAAISTDGFTEQQRLSHELLLRELDDRLRDYSLKTYEMPISQMDGIQRDMADLPNAVPLDTLQHYRDYLSRLQQIPRAFAQTIEVLRQGERDGLMPPQVLLKQVPAQCASIIADDPFLAPTETYPASISFNDQKQLTAEITRTVKEQVLPAYRNFADFIATQYAPHGRTTIGMSSLPNGMALYQNAIREQTTTDMTPAQIHALGLREVARINGLLTALSHKAGYPDLKSFRAALNSDPRYVPTSAQQIVDDFRHYVTQMQSRLPELFGQIPNAPLTVEAMPPDQPGNISHYIPGTPDGSRPARVVVATSDYAHRKLLSDETIAYHEGIPGHHLQISLQQQLRGLPTFRLHLVYNAYAEGWAVYAEALGKEIGFYQSPASDYGRLNTELLRAVRLVVDTGIHADGWTRDQAIAYFRESGCADEPTIQAEVDRYIAWPAQGLSYKIGQLNILALRERAKQQLGSRFDIRAFHDEILSAGSLPLDVLDTRVNRWIDEQRSAKAAIGDAS</sequence>
<comment type="caution">
    <text evidence="1">The sequence shown here is derived from an EMBL/GenBank/DDBJ whole genome shotgun (WGS) entry which is preliminary data.</text>
</comment>
<dbReference type="EMBL" id="QRBE01000020">
    <property type="protein sequence ID" value="RDS78900.1"/>
    <property type="molecule type" value="Genomic_DNA"/>
</dbReference>
<proteinExistence type="predicted"/>
<gene>
    <name evidence="1" type="ORF">DWU98_20485</name>
</gene>
<dbReference type="AlphaFoldDB" id="A0A370WS04"/>
<dbReference type="Proteomes" id="UP000254258">
    <property type="component" value="Unassembled WGS sequence"/>
</dbReference>
<evidence type="ECO:0000313" key="2">
    <source>
        <dbReference type="Proteomes" id="UP000254258"/>
    </source>
</evidence>
<dbReference type="InterPro" id="IPR010281">
    <property type="entry name" value="DUF885"/>
</dbReference>
<protein>
    <submittedName>
        <fullName evidence="1">DUF885 domain-containing protein</fullName>
    </submittedName>
</protein>
<dbReference type="PANTHER" id="PTHR33361:SF16">
    <property type="entry name" value="DUF885 DOMAIN-CONTAINING PROTEIN"/>
    <property type="match status" value="1"/>
</dbReference>
<dbReference type="PANTHER" id="PTHR33361">
    <property type="entry name" value="GLR0591 PROTEIN"/>
    <property type="match status" value="1"/>
</dbReference>
<name>A0A370WS04_9GAMM</name>
<reference evidence="1 2" key="1">
    <citation type="submission" date="2018-07" db="EMBL/GenBank/DDBJ databases">
        <title>Dyella monticola sp. nov. and Dyella psychrodurans sp. nov. isolated from monsoon evergreen broad-leaved forest soil of Dinghu Mountain, China.</title>
        <authorList>
            <person name="Gao Z."/>
            <person name="Qiu L."/>
        </authorList>
    </citation>
    <scope>NUCLEOTIDE SEQUENCE [LARGE SCALE GENOMIC DNA]</scope>
    <source>
        <strain evidence="1 2">4G-K06</strain>
    </source>
</reference>
<organism evidence="1 2">
    <name type="scientific">Dyella monticola</name>
    <dbReference type="NCBI Taxonomy" id="1927958"/>
    <lineage>
        <taxon>Bacteria</taxon>
        <taxon>Pseudomonadati</taxon>
        <taxon>Pseudomonadota</taxon>
        <taxon>Gammaproteobacteria</taxon>
        <taxon>Lysobacterales</taxon>
        <taxon>Rhodanobacteraceae</taxon>
        <taxon>Dyella</taxon>
    </lineage>
</organism>
<keyword evidence="2" id="KW-1185">Reference proteome</keyword>
<dbReference type="Pfam" id="PF05960">
    <property type="entry name" value="DUF885"/>
    <property type="match status" value="1"/>
</dbReference>
<evidence type="ECO:0000313" key="1">
    <source>
        <dbReference type="EMBL" id="RDS78900.1"/>
    </source>
</evidence>
<dbReference type="OrthoDB" id="9769898at2"/>
<accession>A0A370WS04</accession>